<feature type="transmembrane region" description="Helical" evidence="1">
    <location>
        <begin position="210"/>
        <end position="229"/>
    </location>
</feature>
<feature type="transmembrane region" description="Helical" evidence="1">
    <location>
        <begin position="90"/>
        <end position="109"/>
    </location>
</feature>
<keyword evidence="1" id="KW-0472">Membrane</keyword>
<accession>A0ABW4LC45</accession>
<keyword evidence="3" id="KW-1185">Reference proteome</keyword>
<comment type="caution">
    <text evidence="2">The sequence shown here is derived from an EMBL/GenBank/DDBJ whole genome shotgun (WGS) entry which is preliminary data.</text>
</comment>
<keyword evidence="1" id="KW-0812">Transmembrane</keyword>
<evidence type="ECO:0000313" key="2">
    <source>
        <dbReference type="EMBL" id="MFD1719892.1"/>
    </source>
</evidence>
<evidence type="ECO:0000313" key="3">
    <source>
        <dbReference type="Proteomes" id="UP001597277"/>
    </source>
</evidence>
<dbReference type="EMBL" id="JBHUEE010000015">
    <property type="protein sequence ID" value="MFD1719892.1"/>
    <property type="molecule type" value="Genomic_DNA"/>
</dbReference>
<dbReference type="Proteomes" id="UP001597277">
    <property type="component" value="Unassembled WGS sequence"/>
</dbReference>
<protein>
    <submittedName>
        <fullName evidence="2">DUF1648 domain-containing protein</fullName>
    </submittedName>
</protein>
<dbReference type="RefSeq" id="WP_388011087.1">
    <property type="nucleotide sequence ID" value="NZ_JBHUEE010000015.1"/>
</dbReference>
<feature type="transmembrane region" description="Helical" evidence="1">
    <location>
        <begin position="12"/>
        <end position="33"/>
    </location>
</feature>
<feature type="transmembrane region" description="Helical" evidence="1">
    <location>
        <begin position="185"/>
        <end position="204"/>
    </location>
</feature>
<feature type="transmembrane region" description="Helical" evidence="1">
    <location>
        <begin position="129"/>
        <end position="148"/>
    </location>
</feature>
<organism evidence="2 3">
    <name type="scientific">Georgenia deserti</name>
    <dbReference type="NCBI Taxonomy" id="2093781"/>
    <lineage>
        <taxon>Bacteria</taxon>
        <taxon>Bacillati</taxon>
        <taxon>Actinomycetota</taxon>
        <taxon>Actinomycetes</taxon>
        <taxon>Micrococcales</taxon>
        <taxon>Bogoriellaceae</taxon>
        <taxon>Georgenia</taxon>
    </lineage>
</organism>
<name>A0ABW4LC45_9MICO</name>
<evidence type="ECO:0000256" key="1">
    <source>
        <dbReference type="SAM" id="Phobius"/>
    </source>
</evidence>
<keyword evidence="1" id="KW-1133">Transmembrane helix</keyword>
<reference evidence="3" key="1">
    <citation type="journal article" date="2019" name="Int. J. Syst. Evol. Microbiol.">
        <title>The Global Catalogue of Microorganisms (GCM) 10K type strain sequencing project: providing services to taxonomists for standard genome sequencing and annotation.</title>
        <authorList>
            <consortium name="The Broad Institute Genomics Platform"/>
            <consortium name="The Broad Institute Genome Sequencing Center for Infectious Disease"/>
            <person name="Wu L."/>
            <person name="Ma J."/>
        </authorList>
    </citation>
    <scope>NUCLEOTIDE SEQUENCE [LARGE SCALE GENOMIC DNA]</scope>
    <source>
        <strain evidence="3">JCM 17130</strain>
    </source>
</reference>
<gene>
    <name evidence="2" type="ORF">ACFSE6_18800</name>
</gene>
<feature type="transmembrane region" description="Helical" evidence="1">
    <location>
        <begin position="58"/>
        <end position="78"/>
    </location>
</feature>
<proteinExistence type="predicted"/>
<sequence length="340" mass="35163">MNALPHRGRAVLFGVAIPVLVTVAAWTVALTWLDRLPAQIALHWGPDGIDRVGPPSGLLTPMAVMSGVTIVALGTLALTVGRTSFIRRLVLALASGLAVFFAGLTLSLLGIQLDRTVAVGASLPSPDAWLALTAAVAVVVAVVAGTAAGRDPAQAALGPVHGEQLALTVDERVTWMRRVGPSRALMRWGGSGAALYIAFALWLAAITDSWYVAVLMVLPLPFVLTMLVWDVRVDTHGLTVRGAFGWPRQHVPAGEVVGATVRTVSPLGEFGGWGLRASANLDGTVGVVVRGGEAIDVERSGGRRLVVTVDDAGTGAALLNAVAQRARHRSTGGSTEGADG</sequence>